<dbReference type="EMBL" id="BQFW01000008">
    <property type="protein sequence ID" value="GJJ73835.1"/>
    <property type="molecule type" value="Genomic_DNA"/>
</dbReference>
<name>A0A9P3HC71_9FUNG</name>
<dbReference type="PANTHER" id="PTHR24348">
    <property type="entry name" value="SERINE/THREONINE-PROTEIN KINASE UNC-51-RELATED"/>
    <property type="match status" value="1"/>
</dbReference>
<dbReference type="SMART" id="SM00220">
    <property type="entry name" value="S_TKc"/>
    <property type="match status" value="1"/>
</dbReference>
<feature type="compositionally biased region" description="Basic and acidic residues" evidence="6">
    <location>
        <begin position="138"/>
        <end position="147"/>
    </location>
</feature>
<keyword evidence="2" id="KW-0808">Transferase</keyword>
<dbReference type="SUPFAM" id="SSF56112">
    <property type="entry name" value="Protein kinase-like (PK-like)"/>
    <property type="match status" value="1"/>
</dbReference>
<comment type="caution">
    <text evidence="8">The sequence shown here is derived from an EMBL/GenBank/DDBJ whole genome shotgun (WGS) entry which is preliminary data.</text>
</comment>
<dbReference type="GO" id="GO:0000045">
    <property type="term" value="P:autophagosome assembly"/>
    <property type="evidence" value="ECO:0007669"/>
    <property type="project" value="TreeGrafter"/>
</dbReference>
<dbReference type="GO" id="GO:0005776">
    <property type="term" value="C:autophagosome"/>
    <property type="evidence" value="ECO:0007669"/>
    <property type="project" value="TreeGrafter"/>
</dbReference>
<keyword evidence="3" id="KW-0547">Nucleotide-binding</keyword>
<sequence length="562" mass="62434">MATMSLTTTASLDEPPLKFDRLSFVQPTLHLSSMKVCPSTAPSTPSATSSNDSSFPFVSDAPTSPTGTSSGSDTSLDLTRGLNSNQKSLVQLRLQTDVANFRQTLLQQQHQFRSSYNHGQSFAHTLQSHARINSFSHGHTEDAKGEGIRSSNSQFNLSSYHGHKKTQSTQLAGKLEDIMSRPLLMGPLSATVETATIMDETTNGSDAALLQEELYSLEHQPMEEMMCCSEYVYTAPCEHHPSKGQTDYLVNDMFPKLQHDLSTIEFGIRIADFMPLAFKTVPVAGLAEKELELLQGLSDLPYVIQLQDSFVNDNGDTVLVLPMLRKFDCQAVNKNLYSVRKTIQQILTGLAAIHAKNIVHLDINPSNLMVTHAKRDLVIIDFGLSSTVKRDPKLLEDTSKPQVSACGTSGYIAPEILQPHCYEAQDPTLADLYSLGVVLGQILEPYIPDCDLHYFGSKYLAVENTNQAVASLQEFKDQGVSCYPNELIQAADLLQTMLQENPRDRASAQALLDTHPFLAKRESANASTSTLELSEWSCRVQEIKYQRYLHRQQDECEVYRFR</sequence>
<keyword evidence="5" id="KW-0067">ATP-binding</keyword>
<gene>
    <name evidence="8" type="ORF">EMPS_06193</name>
</gene>
<dbReference type="GO" id="GO:0005829">
    <property type="term" value="C:cytosol"/>
    <property type="evidence" value="ECO:0007669"/>
    <property type="project" value="TreeGrafter"/>
</dbReference>
<evidence type="ECO:0000313" key="8">
    <source>
        <dbReference type="EMBL" id="GJJ73835.1"/>
    </source>
</evidence>
<dbReference type="InterPro" id="IPR011009">
    <property type="entry name" value="Kinase-like_dom_sf"/>
</dbReference>
<dbReference type="AlphaFoldDB" id="A0A9P3HC71"/>
<dbReference type="GO" id="GO:0010506">
    <property type="term" value="P:regulation of autophagy"/>
    <property type="evidence" value="ECO:0007669"/>
    <property type="project" value="InterPro"/>
</dbReference>
<evidence type="ECO:0000256" key="5">
    <source>
        <dbReference type="ARBA" id="ARBA00022840"/>
    </source>
</evidence>
<dbReference type="PROSITE" id="PS50011">
    <property type="entry name" value="PROTEIN_KINASE_DOM"/>
    <property type="match status" value="1"/>
</dbReference>
<evidence type="ECO:0000259" key="7">
    <source>
        <dbReference type="PROSITE" id="PS50011"/>
    </source>
</evidence>
<dbReference type="Pfam" id="PF00069">
    <property type="entry name" value="Pkinase"/>
    <property type="match status" value="1"/>
</dbReference>
<feature type="region of interest" description="Disordered" evidence="6">
    <location>
        <begin position="137"/>
        <end position="168"/>
    </location>
</feature>
<organism evidence="8 9">
    <name type="scientific">Entomortierella parvispora</name>
    <dbReference type="NCBI Taxonomy" id="205924"/>
    <lineage>
        <taxon>Eukaryota</taxon>
        <taxon>Fungi</taxon>
        <taxon>Fungi incertae sedis</taxon>
        <taxon>Mucoromycota</taxon>
        <taxon>Mortierellomycotina</taxon>
        <taxon>Mortierellomycetes</taxon>
        <taxon>Mortierellales</taxon>
        <taxon>Mortierellaceae</taxon>
        <taxon>Entomortierella</taxon>
    </lineage>
</organism>
<dbReference type="PANTHER" id="PTHR24348:SF22">
    <property type="entry name" value="NON-SPECIFIC SERINE_THREONINE PROTEIN KINASE"/>
    <property type="match status" value="1"/>
</dbReference>
<dbReference type="GO" id="GO:0016020">
    <property type="term" value="C:membrane"/>
    <property type="evidence" value="ECO:0007669"/>
    <property type="project" value="TreeGrafter"/>
</dbReference>
<keyword evidence="4" id="KW-0418">Kinase</keyword>
<feature type="domain" description="Protein kinase" evidence="7">
    <location>
        <begin position="195"/>
        <end position="518"/>
    </location>
</feature>
<feature type="compositionally biased region" description="Low complexity" evidence="6">
    <location>
        <begin position="38"/>
        <end position="50"/>
    </location>
</feature>
<evidence type="ECO:0000313" key="9">
    <source>
        <dbReference type="Proteomes" id="UP000827284"/>
    </source>
</evidence>
<dbReference type="GO" id="GO:0004674">
    <property type="term" value="F:protein serine/threonine kinase activity"/>
    <property type="evidence" value="ECO:0007669"/>
    <property type="project" value="UniProtKB-EC"/>
</dbReference>
<feature type="compositionally biased region" description="Polar residues" evidence="6">
    <location>
        <begin position="149"/>
        <end position="159"/>
    </location>
</feature>
<feature type="compositionally biased region" description="Low complexity" evidence="6">
    <location>
        <begin position="62"/>
        <end position="79"/>
    </location>
</feature>
<proteinExistence type="predicted"/>
<dbReference type="GO" id="GO:0005524">
    <property type="term" value="F:ATP binding"/>
    <property type="evidence" value="ECO:0007669"/>
    <property type="project" value="UniProtKB-KW"/>
</dbReference>
<dbReference type="Proteomes" id="UP000827284">
    <property type="component" value="Unassembled WGS sequence"/>
</dbReference>
<protein>
    <recommendedName>
        <fullName evidence="1">non-specific serine/threonine protein kinase</fullName>
        <ecNumber evidence="1">2.7.11.1</ecNumber>
    </recommendedName>
</protein>
<evidence type="ECO:0000256" key="1">
    <source>
        <dbReference type="ARBA" id="ARBA00012513"/>
    </source>
</evidence>
<accession>A0A9P3HC71</accession>
<dbReference type="InterPro" id="IPR000719">
    <property type="entry name" value="Prot_kinase_dom"/>
</dbReference>
<reference evidence="8" key="2">
    <citation type="journal article" date="2022" name="Microbiol. Resour. Announc.">
        <title>Whole-Genome Sequence of Entomortierella parvispora E1425, a Mucoromycotan Fungus Associated with Burkholderiaceae-Related Endosymbiotic Bacteria.</title>
        <authorList>
            <person name="Herlambang A."/>
            <person name="Guo Y."/>
            <person name="Takashima Y."/>
            <person name="Narisawa K."/>
            <person name="Ohta H."/>
            <person name="Nishizawa T."/>
        </authorList>
    </citation>
    <scope>NUCLEOTIDE SEQUENCE</scope>
    <source>
        <strain evidence="8">E1425</strain>
    </source>
</reference>
<dbReference type="Gene3D" id="1.10.510.10">
    <property type="entry name" value="Transferase(Phosphotransferase) domain 1"/>
    <property type="match status" value="1"/>
</dbReference>
<keyword evidence="9" id="KW-1185">Reference proteome</keyword>
<dbReference type="InterPro" id="IPR045269">
    <property type="entry name" value="Atg1-like"/>
</dbReference>
<dbReference type="OrthoDB" id="4062651at2759"/>
<feature type="region of interest" description="Disordered" evidence="6">
    <location>
        <begin position="35"/>
        <end position="80"/>
    </location>
</feature>
<evidence type="ECO:0000256" key="6">
    <source>
        <dbReference type="SAM" id="MobiDB-lite"/>
    </source>
</evidence>
<dbReference type="GO" id="GO:0000407">
    <property type="term" value="C:phagophore assembly site"/>
    <property type="evidence" value="ECO:0007669"/>
    <property type="project" value="TreeGrafter"/>
</dbReference>
<evidence type="ECO:0000256" key="3">
    <source>
        <dbReference type="ARBA" id="ARBA00022741"/>
    </source>
</evidence>
<evidence type="ECO:0000256" key="4">
    <source>
        <dbReference type="ARBA" id="ARBA00022777"/>
    </source>
</evidence>
<dbReference type="EC" id="2.7.11.1" evidence="1"/>
<evidence type="ECO:0000256" key="2">
    <source>
        <dbReference type="ARBA" id="ARBA00022679"/>
    </source>
</evidence>
<reference evidence="8" key="1">
    <citation type="submission" date="2021-11" db="EMBL/GenBank/DDBJ databases">
        <authorList>
            <person name="Herlambang A."/>
            <person name="Guo Y."/>
            <person name="Takashima Y."/>
            <person name="Nishizawa T."/>
        </authorList>
    </citation>
    <scope>NUCLEOTIDE SEQUENCE</scope>
    <source>
        <strain evidence="8">E1425</strain>
    </source>
</reference>